<feature type="domain" description="Response regulatory" evidence="3">
    <location>
        <begin position="6"/>
        <end position="137"/>
    </location>
</feature>
<dbReference type="SMART" id="SM00448">
    <property type="entry name" value="REC"/>
    <property type="match status" value="1"/>
</dbReference>
<keyword evidence="5" id="KW-1185">Reference proteome</keyword>
<evidence type="ECO:0000256" key="2">
    <source>
        <dbReference type="PROSITE-ProRule" id="PRU00169"/>
    </source>
</evidence>
<dbReference type="Proteomes" id="UP001597061">
    <property type="component" value="Unassembled WGS sequence"/>
</dbReference>
<dbReference type="PANTHER" id="PTHR44591:SF23">
    <property type="entry name" value="CHEY SUBFAMILY"/>
    <property type="match status" value="1"/>
</dbReference>
<evidence type="ECO:0000313" key="4">
    <source>
        <dbReference type="EMBL" id="MFD0989086.1"/>
    </source>
</evidence>
<dbReference type="InterPro" id="IPR050595">
    <property type="entry name" value="Bact_response_regulator"/>
</dbReference>
<proteinExistence type="predicted"/>
<dbReference type="InterPro" id="IPR001789">
    <property type="entry name" value="Sig_transdc_resp-reg_receiver"/>
</dbReference>
<reference evidence="5" key="1">
    <citation type="journal article" date="2019" name="Int. J. Syst. Evol. Microbiol.">
        <title>The Global Catalogue of Microorganisms (GCM) 10K type strain sequencing project: providing services to taxonomists for standard genome sequencing and annotation.</title>
        <authorList>
            <consortium name="The Broad Institute Genomics Platform"/>
            <consortium name="The Broad Institute Genome Sequencing Center for Infectious Disease"/>
            <person name="Wu L."/>
            <person name="Ma J."/>
        </authorList>
    </citation>
    <scope>NUCLEOTIDE SEQUENCE [LARGE SCALE GENOMIC DNA]</scope>
    <source>
        <strain evidence="5">CCUG 62414</strain>
    </source>
</reference>
<dbReference type="PANTHER" id="PTHR44591">
    <property type="entry name" value="STRESS RESPONSE REGULATOR PROTEIN 1"/>
    <property type="match status" value="1"/>
</dbReference>
<dbReference type="PROSITE" id="PS50110">
    <property type="entry name" value="RESPONSE_REGULATORY"/>
    <property type="match status" value="1"/>
</dbReference>
<keyword evidence="1 2" id="KW-0597">Phosphoprotein</keyword>
<comment type="caution">
    <text evidence="4">The sequence shown here is derived from an EMBL/GenBank/DDBJ whole genome shotgun (WGS) entry which is preliminary data.</text>
</comment>
<protein>
    <submittedName>
        <fullName evidence="4">Response regulator</fullName>
    </submittedName>
</protein>
<dbReference type="RefSeq" id="WP_379924658.1">
    <property type="nucleotide sequence ID" value="NZ_JBHTJI010000001.1"/>
</dbReference>
<dbReference type="Pfam" id="PF00072">
    <property type="entry name" value="Response_reg"/>
    <property type="match status" value="1"/>
</dbReference>
<name>A0ABW3JFQ6_9FLAO</name>
<evidence type="ECO:0000313" key="5">
    <source>
        <dbReference type="Proteomes" id="UP001597061"/>
    </source>
</evidence>
<gene>
    <name evidence="4" type="ORF">ACFQ1R_03180</name>
</gene>
<evidence type="ECO:0000259" key="3">
    <source>
        <dbReference type="PROSITE" id="PS50110"/>
    </source>
</evidence>
<sequence>MKSISQIIIIDDNKMDCFINQKISSLLFEKATIKTFSSSVMALDYFKNSLDKHEMISTSNIDLLLIDINMPEMNGFELLKKLEKTPLFIKKAIQVYFLSSSNIKKDINDALNIKSCSGYIVKPLTKDKLINAINTNIQNKYCSLNNNSAKTNQPDLK</sequence>
<accession>A0ABW3JFQ6</accession>
<dbReference type="SUPFAM" id="SSF52172">
    <property type="entry name" value="CheY-like"/>
    <property type="match status" value="1"/>
</dbReference>
<dbReference type="EMBL" id="JBHTJI010000001">
    <property type="protein sequence ID" value="MFD0989086.1"/>
    <property type="molecule type" value="Genomic_DNA"/>
</dbReference>
<dbReference type="Gene3D" id="3.40.50.2300">
    <property type="match status" value="1"/>
</dbReference>
<dbReference type="InterPro" id="IPR011006">
    <property type="entry name" value="CheY-like_superfamily"/>
</dbReference>
<organism evidence="4 5">
    <name type="scientific">Mariniflexile jejuense</name>
    <dbReference type="NCBI Taxonomy" id="1173582"/>
    <lineage>
        <taxon>Bacteria</taxon>
        <taxon>Pseudomonadati</taxon>
        <taxon>Bacteroidota</taxon>
        <taxon>Flavobacteriia</taxon>
        <taxon>Flavobacteriales</taxon>
        <taxon>Flavobacteriaceae</taxon>
        <taxon>Mariniflexile</taxon>
    </lineage>
</organism>
<feature type="modified residue" description="4-aspartylphosphate" evidence="2">
    <location>
        <position position="67"/>
    </location>
</feature>
<evidence type="ECO:0000256" key="1">
    <source>
        <dbReference type="ARBA" id="ARBA00022553"/>
    </source>
</evidence>